<proteinExistence type="predicted"/>
<evidence type="ECO:0000313" key="4">
    <source>
        <dbReference type="Proteomes" id="UP000235786"/>
    </source>
</evidence>
<dbReference type="AlphaFoldDB" id="A0A2J6QTF6"/>
<feature type="compositionally biased region" description="Basic residues" evidence="1">
    <location>
        <begin position="499"/>
        <end position="510"/>
    </location>
</feature>
<feature type="compositionally biased region" description="Low complexity" evidence="1">
    <location>
        <begin position="515"/>
        <end position="525"/>
    </location>
</feature>
<evidence type="ECO:0000313" key="3">
    <source>
        <dbReference type="EMBL" id="PMD29541.1"/>
    </source>
</evidence>
<dbReference type="EMBL" id="KZ613973">
    <property type="protein sequence ID" value="PMD29541.1"/>
    <property type="molecule type" value="Genomic_DNA"/>
</dbReference>
<evidence type="ECO:0000256" key="2">
    <source>
        <dbReference type="SAM" id="Phobius"/>
    </source>
</evidence>
<name>A0A2J6QTF6_HYAVF</name>
<keyword evidence="4" id="KW-1185">Reference proteome</keyword>
<feature type="region of interest" description="Disordered" evidence="1">
    <location>
        <begin position="719"/>
        <end position="752"/>
    </location>
</feature>
<protein>
    <submittedName>
        <fullName evidence="3">Uncharacterized protein</fullName>
    </submittedName>
</protein>
<feature type="compositionally biased region" description="Low complexity" evidence="1">
    <location>
        <begin position="774"/>
        <end position="785"/>
    </location>
</feature>
<accession>A0A2J6QTF6</accession>
<feature type="region of interest" description="Disordered" evidence="1">
    <location>
        <begin position="649"/>
        <end position="701"/>
    </location>
</feature>
<feature type="region of interest" description="Disordered" evidence="1">
    <location>
        <begin position="953"/>
        <end position="1033"/>
    </location>
</feature>
<feature type="region of interest" description="Disordered" evidence="1">
    <location>
        <begin position="249"/>
        <end position="270"/>
    </location>
</feature>
<feature type="compositionally biased region" description="Basic and acidic residues" evidence="1">
    <location>
        <begin position="1011"/>
        <end position="1033"/>
    </location>
</feature>
<feature type="compositionally biased region" description="Polar residues" evidence="1">
    <location>
        <begin position="458"/>
        <end position="495"/>
    </location>
</feature>
<keyword evidence="2" id="KW-1133">Transmembrane helix</keyword>
<keyword evidence="2" id="KW-0812">Transmembrane</keyword>
<dbReference type="STRING" id="1149755.A0A2J6QTF6"/>
<feature type="compositionally biased region" description="Polar residues" evidence="1">
    <location>
        <begin position="649"/>
        <end position="684"/>
    </location>
</feature>
<organism evidence="3 4">
    <name type="scientific">Hyaloscypha variabilis (strain UAMH 11265 / GT02V1 / F)</name>
    <name type="common">Meliniomyces variabilis</name>
    <dbReference type="NCBI Taxonomy" id="1149755"/>
    <lineage>
        <taxon>Eukaryota</taxon>
        <taxon>Fungi</taxon>
        <taxon>Dikarya</taxon>
        <taxon>Ascomycota</taxon>
        <taxon>Pezizomycotina</taxon>
        <taxon>Leotiomycetes</taxon>
        <taxon>Helotiales</taxon>
        <taxon>Hyaloscyphaceae</taxon>
        <taxon>Hyaloscypha</taxon>
        <taxon>Hyaloscypha variabilis</taxon>
    </lineage>
</organism>
<feature type="transmembrane region" description="Helical" evidence="2">
    <location>
        <begin position="32"/>
        <end position="56"/>
    </location>
</feature>
<reference evidence="3 4" key="1">
    <citation type="submission" date="2016-04" db="EMBL/GenBank/DDBJ databases">
        <title>A degradative enzymes factory behind the ericoid mycorrhizal symbiosis.</title>
        <authorList>
            <consortium name="DOE Joint Genome Institute"/>
            <person name="Martino E."/>
            <person name="Morin E."/>
            <person name="Grelet G."/>
            <person name="Kuo A."/>
            <person name="Kohler A."/>
            <person name="Daghino S."/>
            <person name="Barry K."/>
            <person name="Choi C."/>
            <person name="Cichocki N."/>
            <person name="Clum A."/>
            <person name="Copeland A."/>
            <person name="Hainaut M."/>
            <person name="Haridas S."/>
            <person name="Labutti K."/>
            <person name="Lindquist E."/>
            <person name="Lipzen A."/>
            <person name="Khouja H.-R."/>
            <person name="Murat C."/>
            <person name="Ohm R."/>
            <person name="Olson A."/>
            <person name="Spatafora J."/>
            <person name="Veneault-Fourrey C."/>
            <person name="Henrissat B."/>
            <person name="Grigoriev I."/>
            <person name="Martin F."/>
            <person name="Perotto S."/>
        </authorList>
    </citation>
    <scope>NUCLEOTIDE SEQUENCE [LARGE SCALE GENOMIC DNA]</scope>
    <source>
        <strain evidence="3 4">F</strain>
    </source>
</reference>
<keyword evidence="2" id="KW-0472">Membrane</keyword>
<sequence>MAPLLNGSSHGLAGRSMQTPESVGATTLSMSAIIGIAVGGAIGVFAILTSLGIVLARRKHRLEMKQMSETKESGIDDTGVGKALRSTRPPEICFSRRLSFNPFLTLEEGGSAPGWGSQDPPMAQIKRRSTHLGFLRRSGARDSWPLASDIHMTILNGQATFSQSQVAPPGYVIEEPKVPRRSNSRMSKRKSAILHQEHASIDPEVPSVTPLRTFHRRSTSENQLSTILRSTSQRLKAAHRRSLTRTMSVLGRYPGSPPTERLPTPPGKLTTESREALVNKHFSGSVADSICDSYRTRSLSPPKRILRRSQTALPRPTSPTPSNESRDSLCGTKTPEVLIPASLTSPSKYLRGERKSQVELLVQNAENASVMIHNDTRPSLEAIGGQDPLEQMKGVQRISLASDPFFSSVKSSKPFVPNPQIQGPRPQPPLYMRKATFGQEETSEPPEGFCSPLKDVSGNVQQTPKISQPESPMTNPFQWSPQEAMQTRSTQTSPVSKRPSQRHKGHKRSNVVRMSVPRPLSPVEVVPEEEDEDSPLSLESPRQPAIRRLEPTKNWSSSPSSSGMSTRPPSSAVFNPTLKIPVASSRSEDNSPTLGLEDIRNGQGYSPTLSVCNYYTESGGASEEEFFRGRSSKRVDKTILKSRRHGRNYSTDLSLFPTHQSQQERQMQLTSFPPPSLTHSTTPVLTPPSDRPLPSIDFSMSGGGVQLHSSAAAAPPLLTLSTPTHLSGPRPEPSKSNHKRNNTAIDDASPQRISVQTSITLLRRMNSEVSHYFTTSSPSDTNSPTLHYRGSVSSLEQLEQRRRSRPSSKHYLSLGSSNLIPTEDKIAKVKQRVIEKRDSHRVYKERRKRRNEEVEREDVDLTPVKEVSSPATGANALGIVGLRFPTLSREGTNGPTPPRETQVGILRRSEEVTPTKGLGVRVVELDGTDVDLGAGEGRWSGAMSKPQHEVIRRKSRMEHPSPKTPPKWGLELGGMGLAGQRLLDGDKENSESGGRPQSLGLYDQEGFLKSSPEREAARAEKERILQVGEDGRC</sequence>
<feature type="region of interest" description="Disordered" evidence="1">
    <location>
        <begin position="410"/>
        <end position="603"/>
    </location>
</feature>
<dbReference type="OrthoDB" id="3546893at2759"/>
<dbReference type="Proteomes" id="UP000235786">
    <property type="component" value="Unassembled WGS sequence"/>
</dbReference>
<gene>
    <name evidence="3" type="ORF">L207DRAFT_593343</name>
</gene>
<feature type="compositionally biased region" description="Low complexity" evidence="1">
    <location>
        <begin position="556"/>
        <end position="571"/>
    </location>
</feature>
<feature type="region of interest" description="Disordered" evidence="1">
    <location>
        <begin position="301"/>
        <end position="331"/>
    </location>
</feature>
<feature type="region of interest" description="Disordered" evidence="1">
    <location>
        <begin position="772"/>
        <end position="815"/>
    </location>
</feature>
<evidence type="ECO:0000256" key="1">
    <source>
        <dbReference type="SAM" id="MobiDB-lite"/>
    </source>
</evidence>